<dbReference type="EMBL" id="GBRH01245876">
    <property type="protein sequence ID" value="JAD52019.1"/>
    <property type="molecule type" value="Transcribed_RNA"/>
</dbReference>
<sequence length="47" mass="5376">MSLNAVLDYPLQVKEKGTNGTTFLLDREKSSLRLQSSQLSFLRTHDH</sequence>
<proteinExistence type="predicted"/>
<organism evidence="1">
    <name type="scientific">Arundo donax</name>
    <name type="common">Giant reed</name>
    <name type="synonym">Donax arundinaceus</name>
    <dbReference type="NCBI Taxonomy" id="35708"/>
    <lineage>
        <taxon>Eukaryota</taxon>
        <taxon>Viridiplantae</taxon>
        <taxon>Streptophyta</taxon>
        <taxon>Embryophyta</taxon>
        <taxon>Tracheophyta</taxon>
        <taxon>Spermatophyta</taxon>
        <taxon>Magnoliopsida</taxon>
        <taxon>Liliopsida</taxon>
        <taxon>Poales</taxon>
        <taxon>Poaceae</taxon>
        <taxon>PACMAD clade</taxon>
        <taxon>Arundinoideae</taxon>
        <taxon>Arundineae</taxon>
        <taxon>Arundo</taxon>
    </lineage>
</organism>
<reference evidence="1" key="1">
    <citation type="submission" date="2014-09" db="EMBL/GenBank/DDBJ databases">
        <authorList>
            <person name="Magalhaes I.L.F."/>
            <person name="Oliveira U."/>
            <person name="Santos F.R."/>
            <person name="Vidigal T.H.D.A."/>
            <person name="Brescovit A.D."/>
            <person name="Santos A.J."/>
        </authorList>
    </citation>
    <scope>NUCLEOTIDE SEQUENCE</scope>
    <source>
        <tissue evidence="1">Shoot tissue taken approximately 20 cm above the soil surface</tissue>
    </source>
</reference>
<evidence type="ECO:0000313" key="1">
    <source>
        <dbReference type="EMBL" id="JAD52019.1"/>
    </source>
</evidence>
<reference evidence="1" key="2">
    <citation type="journal article" date="2015" name="Data Brief">
        <title>Shoot transcriptome of the giant reed, Arundo donax.</title>
        <authorList>
            <person name="Barrero R.A."/>
            <person name="Guerrero F.D."/>
            <person name="Moolhuijzen P."/>
            <person name="Goolsby J.A."/>
            <person name="Tidwell J."/>
            <person name="Bellgard S.E."/>
            <person name="Bellgard M.I."/>
        </authorList>
    </citation>
    <scope>NUCLEOTIDE SEQUENCE</scope>
    <source>
        <tissue evidence="1">Shoot tissue taken approximately 20 cm above the soil surface</tissue>
    </source>
</reference>
<accession>A0A0A9AK04</accession>
<dbReference type="AlphaFoldDB" id="A0A0A9AK04"/>
<name>A0A0A9AK04_ARUDO</name>
<protein>
    <submittedName>
        <fullName evidence="1">Uncharacterized protein</fullName>
    </submittedName>
</protein>